<proteinExistence type="predicted"/>
<dbReference type="EMBL" id="JANPWB010000009">
    <property type="protein sequence ID" value="KAJ1152565.1"/>
    <property type="molecule type" value="Genomic_DNA"/>
</dbReference>
<name>A0AAV7RKT5_PLEWA</name>
<dbReference type="Proteomes" id="UP001066276">
    <property type="component" value="Chromosome 5"/>
</dbReference>
<sequence>MRSWPLAAARAQNGGRRVSAVVWTARRAWDTATAPDAAECPAATHRCGEELRTPLLEAVSRLDHRPGLQAIPESGRLWRKGSVANRRP</sequence>
<protein>
    <submittedName>
        <fullName evidence="1">Uncharacterized protein</fullName>
    </submittedName>
</protein>
<accession>A0AAV7RKT5</accession>
<comment type="caution">
    <text evidence="1">The sequence shown here is derived from an EMBL/GenBank/DDBJ whole genome shotgun (WGS) entry which is preliminary data.</text>
</comment>
<keyword evidence="2" id="KW-1185">Reference proteome</keyword>
<evidence type="ECO:0000313" key="1">
    <source>
        <dbReference type="EMBL" id="KAJ1152565.1"/>
    </source>
</evidence>
<organism evidence="1 2">
    <name type="scientific">Pleurodeles waltl</name>
    <name type="common">Iberian ribbed newt</name>
    <dbReference type="NCBI Taxonomy" id="8319"/>
    <lineage>
        <taxon>Eukaryota</taxon>
        <taxon>Metazoa</taxon>
        <taxon>Chordata</taxon>
        <taxon>Craniata</taxon>
        <taxon>Vertebrata</taxon>
        <taxon>Euteleostomi</taxon>
        <taxon>Amphibia</taxon>
        <taxon>Batrachia</taxon>
        <taxon>Caudata</taxon>
        <taxon>Salamandroidea</taxon>
        <taxon>Salamandridae</taxon>
        <taxon>Pleurodelinae</taxon>
        <taxon>Pleurodeles</taxon>
    </lineage>
</organism>
<reference evidence="1" key="1">
    <citation type="journal article" date="2022" name="bioRxiv">
        <title>Sequencing and chromosome-scale assembly of the giantPleurodeles waltlgenome.</title>
        <authorList>
            <person name="Brown T."/>
            <person name="Elewa A."/>
            <person name="Iarovenko S."/>
            <person name="Subramanian E."/>
            <person name="Araus A.J."/>
            <person name="Petzold A."/>
            <person name="Susuki M."/>
            <person name="Suzuki K.-i.T."/>
            <person name="Hayashi T."/>
            <person name="Toyoda A."/>
            <person name="Oliveira C."/>
            <person name="Osipova E."/>
            <person name="Leigh N.D."/>
            <person name="Simon A."/>
            <person name="Yun M.H."/>
        </authorList>
    </citation>
    <scope>NUCLEOTIDE SEQUENCE</scope>
    <source>
        <strain evidence="1">20211129_DDA</strain>
        <tissue evidence="1">Liver</tissue>
    </source>
</reference>
<evidence type="ECO:0000313" key="2">
    <source>
        <dbReference type="Proteomes" id="UP001066276"/>
    </source>
</evidence>
<dbReference type="AlphaFoldDB" id="A0AAV7RKT5"/>
<gene>
    <name evidence="1" type="ORF">NDU88_005340</name>
</gene>